<comment type="similarity">
    <text evidence="1">Belongs to the peptidase C1 family.</text>
</comment>
<proteinExistence type="inferred from homology"/>
<feature type="transmembrane region" description="Helical" evidence="2">
    <location>
        <begin position="9"/>
        <end position="27"/>
    </location>
</feature>
<keyword evidence="2" id="KW-1133">Transmembrane helix</keyword>
<keyword evidence="2" id="KW-0472">Membrane</keyword>
<keyword evidence="6" id="KW-1185">Reference proteome</keyword>
<evidence type="ECO:0008006" key="7">
    <source>
        <dbReference type="Google" id="ProtNLM"/>
    </source>
</evidence>
<dbReference type="InterPro" id="IPR039417">
    <property type="entry name" value="Peptidase_C1A_papain-like"/>
</dbReference>
<evidence type="ECO:0000313" key="6">
    <source>
        <dbReference type="Proteomes" id="UP000677054"/>
    </source>
</evidence>
<dbReference type="Pfam" id="PF00112">
    <property type="entry name" value="Peptidase_C1"/>
    <property type="match status" value="1"/>
</dbReference>
<dbReference type="PANTHER" id="PTHR12411">
    <property type="entry name" value="CYSTEINE PROTEASE FAMILY C1-RELATED"/>
    <property type="match status" value="1"/>
</dbReference>
<evidence type="ECO:0000259" key="3">
    <source>
        <dbReference type="SMART" id="SM00645"/>
    </source>
</evidence>
<dbReference type="PRINTS" id="PR00705">
    <property type="entry name" value="PAPAIN"/>
</dbReference>
<reference evidence="5" key="1">
    <citation type="submission" date="2020-11" db="EMBL/GenBank/DDBJ databases">
        <authorList>
            <person name="Tran Van P."/>
        </authorList>
    </citation>
    <scope>NUCLEOTIDE SEQUENCE</scope>
</reference>
<dbReference type="InterPro" id="IPR000668">
    <property type="entry name" value="Peptidase_C1A_C"/>
</dbReference>
<feature type="domain" description="Peptidase C1A papain C-terminal" evidence="3">
    <location>
        <begin position="128"/>
        <end position="340"/>
    </location>
</feature>
<name>A0A7R8X9V3_9CRUS</name>
<accession>A0A7R8X9V3</accession>
<dbReference type="SMART" id="SM00645">
    <property type="entry name" value="Pept_C1"/>
    <property type="match status" value="1"/>
</dbReference>
<dbReference type="OrthoDB" id="498368at2759"/>
<dbReference type="Proteomes" id="UP000677054">
    <property type="component" value="Unassembled WGS sequence"/>
</dbReference>
<dbReference type="Gene3D" id="3.90.70.10">
    <property type="entry name" value="Cysteine proteinases"/>
    <property type="match status" value="1"/>
</dbReference>
<dbReference type="SMART" id="SM00848">
    <property type="entry name" value="Inhibitor_I29"/>
    <property type="match status" value="1"/>
</dbReference>
<evidence type="ECO:0000256" key="1">
    <source>
        <dbReference type="ARBA" id="ARBA00008455"/>
    </source>
</evidence>
<feature type="domain" description="Cathepsin propeptide inhibitor" evidence="4">
    <location>
        <begin position="42"/>
        <end position="102"/>
    </location>
</feature>
<dbReference type="GO" id="GO:0006508">
    <property type="term" value="P:proteolysis"/>
    <property type="evidence" value="ECO:0007669"/>
    <property type="project" value="InterPro"/>
</dbReference>
<dbReference type="InterPro" id="IPR013128">
    <property type="entry name" value="Peptidase_C1A"/>
</dbReference>
<dbReference type="PROSITE" id="PS00639">
    <property type="entry name" value="THIOL_PROTEASE_HIS"/>
    <property type="match status" value="1"/>
</dbReference>
<sequence>MEPPRGQDLVFIILMVLFCFVGIPISVKKGDNGVIANHEETFQDFMVKHGKLYKKGSSEYNNRLKNFEESLKRIQNQNNRRTSTRDAVYGITPFSDLSPDEFTKRHLLKYQPRQNLGKPPQLLKAIKTPEKFDWREKNVITAIKDQGNCGACWAFSIVECIETMNAIHGAPLQSLSVQQIIDCAENGNQGCAGGNTCTALNWLVETNTPVVSEGKYPLTLLDGKCQLPKPKTGIRVASNFTCKNFEGQEDGILELLASHGPVAVAVDGTSWQDYLGGIIQYHCESNLNHAVQIVGYDKTGDVPYYIVRNSWGTKFGLDGYLHIAIGSNQCGIALEVASLDVLP</sequence>
<dbReference type="InterPro" id="IPR013201">
    <property type="entry name" value="Prot_inhib_I29"/>
</dbReference>
<gene>
    <name evidence="5" type="ORF">DSTB1V02_LOCUS3211</name>
</gene>
<evidence type="ECO:0000313" key="5">
    <source>
        <dbReference type="EMBL" id="CAD7243283.1"/>
    </source>
</evidence>
<dbReference type="InterPro" id="IPR038765">
    <property type="entry name" value="Papain-like_cys_pep_sf"/>
</dbReference>
<dbReference type="GO" id="GO:0008234">
    <property type="term" value="F:cysteine-type peptidase activity"/>
    <property type="evidence" value="ECO:0007669"/>
    <property type="project" value="InterPro"/>
</dbReference>
<dbReference type="AlphaFoldDB" id="A0A7R8X9V3"/>
<dbReference type="InterPro" id="IPR025660">
    <property type="entry name" value="Pept_his_AS"/>
</dbReference>
<dbReference type="EMBL" id="LR899916">
    <property type="protein sequence ID" value="CAD7243283.1"/>
    <property type="molecule type" value="Genomic_DNA"/>
</dbReference>
<keyword evidence="2" id="KW-0812">Transmembrane</keyword>
<evidence type="ECO:0000259" key="4">
    <source>
        <dbReference type="SMART" id="SM00848"/>
    </source>
</evidence>
<dbReference type="Pfam" id="PF08246">
    <property type="entry name" value="Inhibitor_I29"/>
    <property type="match status" value="1"/>
</dbReference>
<protein>
    <recommendedName>
        <fullName evidence="7">Cathepsin O</fullName>
    </recommendedName>
</protein>
<evidence type="ECO:0000256" key="2">
    <source>
        <dbReference type="SAM" id="Phobius"/>
    </source>
</evidence>
<organism evidence="5">
    <name type="scientific">Darwinula stevensoni</name>
    <dbReference type="NCBI Taxonomy" id="69355"/>
    <lineage>
        <taxon>Eukaryota</taxon>
        <taxon>Metazoa</taxon>
        <taxon>Ecdysozoa</taxon>
        <taxon>Arthropoda</taxon>
        <taxon>Crustacea</taxon>
        <taxon>Oligostraca</taxon>
        <taxon>Ostracoda</taxon>
        <taxon>Podocopa</taxon>
        <taxon>Podocopida</taxon>
        <taxon>Darwinulocopina</taxon>
        <taxon>Darwinuloidea</taxon>
        <taxon>Darwinulidae</taxon>
        <taxon>Darwinula</taxon>
    </lineage>
</organism>
<dbReference type="EMBL" id="CAJPEV010000399">
    <property type="protein sequence ID" value="CAG0884886.1"/>
    <property type="molecule type" value="Genomic_DNA"/>
</dbReference>
<dbReference type="CDD" id="cd02248">
    <property type="entry name" value="Peptidase_C1A"/>
    <property type="match status" value="1"/>
</dbReference>
<dbReference type="SUPFAM" id="SSF54001">
    <property type="entry name" value="Cysteine proteinases"/>
    <property type="match status" value="1"/>
</dbReference>